<dbReference type="Proteomes" id="UP000321464">
    <property type="component" value="Unassembled WGS sequence"/>
</dbReference>
<dbReference type="AlphaFoldDB" id="A0A512ALL9"/>
<gene>
    <name evidence="1" type="ORF">NSE01_24540</name>
</gene>
<evidence type="ECO:0008006" key="3">
    <source>
        <dbReference type="Google" id="ProtNLM"/>
    </source>
</evidence>
<evidence type="ECO:0000313" key="2">
    <source>
        <dbReference type="Proteomes" id="UP000321464"/>
    </source>
</evidence>
<dbReference type="OrthoDB" id="190583at2"/>
<dbReference type="RefSeq" id="WP_147159953.1">
    <property type="nucleotide sequence ID" value="NZ_BJYR01000016.1"/>
</dbReference>
<dbReference type="Gene3D" id="2.60.40.1190">
    <property type="match status" value="1"/>
</dbReference>
<accession>A0A512ALL9</accession>
<sequence length="180" mass="19680">METFDLTAHSAHPAKFVSAVAARILSLDSNWLTLRWKVDGAGALVVPQFAGRARTDGLWQTTCFELFVRPEGGDGYAEFNLSPSERWAAYDFAGYRAGMAERAMERAPVCTPRRGQSVLIFDAAIPASALPPLPWEYGLTAVIEEEGGHKSYWAMAHPPEKPDFHDAACFAGRLAAPDQP</sequence>
<name>A0A512ALL9_9SPHN</name>
<protein>
    <recommendedName>
        <fullName evidence="3">DOMON-like domain-containing protein</fullName>
    </recommendedName>
</protein>
<evidence type="ECO:0000313" key="1">
    <source>
        <dbReference type="EMBL" id="GEO00622.1"/>
    </source>
</evidence>
<proteinExistence type="predicted"/>
<comment type="caution">
    <text evidence="1">The sequence shown here is derived from an EMBL/GenBank/DDBJ whole genome shotgun (WGS) entry which is preliminary data.</text>
</comment>
<organism evidence="1 2">
    <name type="scientific">Novosphingobium sediminis</name>
    <dbReference type="NCBI Taxonomy" id="707214"/>
    <lineage>
        <taxon>Bacteria</taxon>
        <taxon>Pseudomonadati</taxon>
        <taxon>Pseudomonadota</taxon>
        <taxon>Alphaproteobacteria</taxon>
        <taxon>Sphingomonadales</taxon>
        <taxon>Sphingomonadaceae</taxon>
        <taxon>Novosphingobium</taxon>
    </lineage>
</organism>
<dbReference type="CDD" id="cd09627">
    <property type="entry name" value="DOMON_murB_like"/>
    <property type="match status" value="1"/>
</dbReference>
<dbReference type="SUPFAM" id="SSF49344">
    <property type="entry name" value="CBD9-like"/>
    <property type="match status" value="1"/>
</dbReference>
<keyword evidence="2" id="KW-1185">Reference proteome</keyword>
<reference evidence="1 2" key="1">
    <citation type="submission" date="2019-07" db="EMBL/GenBank/DDBJ databases">
        <title>Whole genome shotgun sequence of Novosphingobium sediminis NBRC 106119.</title>
        <authorList>
            <person name="Hosoyama A."/>
            <person name="Uohara A."/>
            <person name="Ohji S."/>
            <person name="Ichikawa N."/>
        </authorList>
    </citation>
    <scope>NUCLEOTIDE SEQUENCE [LARGE SCALE GENOMIC DNA]</scope>
    <source>
        <strain evidence="1 2">NBRC 106119</strain>
    </source>
</reference>
<dbReference type="EMBL" id="BJYR01000016">
    <property type="protein sequence ID" value="GEO00622.1"/>
    <property type="molecule type" value="Genomic_DNA"/>
</dbReference>